<organism evidence="1 2">
    <name type="scientific">Stegodyphus mimosarum</name>
    <name type="common">African social velvet spider</name>
    <dbReference type="NCBI Taxonomy" id="407821"/>
    <lineage>
        <taxon>Eukaryota</taxon>
        <taxon>Metazoa</taxon>
        <taxon>Ecdysozoa</taxon>
        <taxon>Arthropoda</taxon>
        <taxon>Chelicerata</taxon>
        <taxon>Arachnida</taxon>
        <taxon>Araneae</taxon>
        <taxon>Araneomorphae</taxon>
        <taxon>Entelegynae</taxon>
        <taxon>Eresoidea</taxon>
        <taxon>Eresidae</taxon>
        <taxon>Stegodyphus</taxon>
    </lineage>
</organism>
<reference evidence="1 2" key="1">
    <citation type="submission" date="2013-11" db="EMBL/GenBank/DDBJ databases">
        <title>Genome sequencing of Stegodyphus mimosarum.</title>
        <authorList>
            <person name="Bechsgaard J."/>
        </authorList>
    </citation>
    <scope>NUCLEOTIDE SEQUENCE [LARGE SCALE GENOMIC DNA]</scope>
</reference>
<keyword evidence="2" id="KW-1185">Reference proteome</keyword>
<evidence type="ECO:0000313" key="1">
    <source>
        <dbReference type="EMBL" id="KFM61576.1"/>
    </source>
</evidence>
<accession>A0A087T8Y7</accession>
<proteinExistence type="predicted"/>
<protein>
    <submittedName>
        <fullName evidence="1">Uncharacterized protein</fullName>
    </submittedName>
</protein>
<feature type="non-terminal residue" evidence="1">
    <location>
        <position position="60"/>
    </location>
</feature>
<dbReference type="AlphaFoldDB" id="A0A087T8Y7"/>
<sequence length="60" mass="6795">MKLINEAVDKNGKSCRKVQRLSSCCSSAITYMCTYLCISHNSKTTSLRTSNFCIQDCYNM</sequence>
<evidence type="ECO:0000313" key="2">
    <source>
        <dbReference type="Proteomes" id="UP000054359"/>
    </source>
</evidence>
<gene>
    <name evidence="1" type="ORF">X975_07886</name>
</gene>
<dbReference type="EMBL" id="KK114030">
    <property type="protein sequence ID" value="KFM61576.1"/>
    <property type="molecule type" value="Genomic_DNA"/>
</dbReference>
<dbReference type="Proteomes" id="UP000054359">
    <property type="component" value="Unassembled WGS sequence"/>
</dbReference>
<name>A0A087T8Y7_STEMI</name>